<organism evidence="3 4">
    <name type="scientific">Ruegeria atlantica</name>
    <dbReference type="NCBI Taxonomy" id="81569"/>
    <lineage>
        <taxon>Bacteria</taxon>
        <taxon>Pseudomonadati</taxon>
        <taxon>Pseudomonadota</taxon>
        <taxon>Alphaproteobacteria</taxon>
        <taxon>Rhodobacterales</taxon>
        <taxon>Roseobacteraceae</taxon>
        <taxon>Ruegeria</taxon>
    </lineage>
</organism>
<evidence type="ECO:0000259" key="2">
    <source>
        <dbReference type="Pfam" id="PF06863"/>
    </source>
</evidence>
<reference evidence="3 4" key="1">
    <citation type="submission" date="2015-09" db="EMBL/GenBank/DDBJ databases">
        <authorList>
            <consortium name="Swine Surveillance"/>
        </authorList>
    </citation>
    <scope>NUCLEOTIDE SEQUENCE [LARGE SCALE GENOMIC DNA]</scope>
    <source>
        <strain evidence="3 4">CECT 4292</strain>
    </source>
</reference>
<feature type="domain" description="DUF1214" evidence="1">
    <location>
        <begin position="372"/>
        <end position="483"/>
    </location>
</feature>
<dbReference type="PANTHER" id="PTHR36509">
    <property type="entry name" value="BLL3101 PROTEIN"/>
    <property type="match status" value="1"/>
</dbReference>
<evidence type="ECO:0008006" key="5">
    <source>
        <dbReference type="Google" id="ProtNLM"/>
    </source>
</evidence>
<dbReference type="Proteomes" id="UP000050783">
    <property type="component" value="Unassembled WGS sequence"/>
</dbReference>
<dbReference type="PANTHER" id="PTHR36509:SF3">
    <property type="entry name" value="SIGNAL PEPTIDE PROTEIN"/>
    <property type="match status" value="1"/>
</dbReference>
<dbReference type="InterPro" id="IPR037049">
    <property type="entry name" value="DUF1214_C_sf"/>
</dbReference>
<evidence type="ECO:0000313" key="4">
    <source>
        <dbReference type="Proteomes" id="UP000050783"/>
    </source>
</evidence>
<dbReference type="Gene3D" id="2.60.40.1610">
    <property type="entry name" value="Domain of unknown function DUF1254"/>
    <property type="match status" value="1"/>
</dbReference>
<dbReference type="Gene3D" id="1.10.3360.10">
    <property type="entry name" value="VPA0735-like domain"/>
    <property type="match status" value="1"/>
</dbReference>
<dbReference type="SUPFAM" id="SSF160935">
    <property type="entry name" value="VPA0735-like"/>
    <property type="match status" value="1"/>
</dbReference>
<proteinExistence type="predicted"/>
<evidence type="ECO:0000313" key="3">
    <source>
        <dbReference type="EMBL" id="CUH46461.1"/>
    </source>
</evidence>
<name>A0A0P1EAQ0_9RHOB</name>
<dbReference type="Gene3D" id="2.60.120.600">
    <property type="entry name" value="Domain of unknown function DUF1214, C-terminal domain"/>
    <property type="match status" value="1"/>
</dbReference>
<dbReference type="Pfam" id="PF06863">
    <property type="entry name" value="DUF1254"/>
    <property type="match status" value="1"/>
</dbReference>
<dbReference type="AlphaFoldDB" id="A0A0P1EAQ0"/>
<dbReference type="InterPro" id="IPR010679">
    <property type="entry name" value="DUF1254"/>
</dbReference>
<dbReference type="EMBL" id="CYPU01000011">
    <property type="protein sequence ID" value="CUH46461.1"/>
    <property type="molecule type" value="Genomic_DNA"/>
</dbReference>
<dbReference type="InterPro" id="IPR037050">
    <property type="entry name" value="DUF1254_sf"/>
</dbReference>
<feature type="domain" description="DUF1254" evidence="2">
    <location>
        <begin position="99"/>
        <end position="219"/>
    </location>
</feature>
<evidence type="ECO:0000259" key="1">
    <source>
        <dbReference type="Pfam" id="PF06742"/>
    </source>
</evidence>
<dbReference type="InterPro" id="IPR010621">
    <property type="entry name" value="DUF1214"/>
</dbReference>
<gene>
    <name evidence="3" type="ORF">RUA4292_00627</name>
</gene>
<protein>
    <recommendedName>
        <fullName evidence="5">DUF1254 domain-containing protein</fullName>
    </recommendedName>
</protein>
<sequence length="507" mass="57518">MVASMMSSAWAQGELPRQQTEEEFQSLMPITGTVETMAGDFELDHSFPAPGEADKIYDLMDHQRASQLYLWGLPIVGMTRWHLGYLENYPDYDYNKIVAVKSFNERRGILTANETTDYFWGFGNTRESAVILEIPPGVAVGMINDMWEQSPGDYGIFGPNNGTGDLIAVVGPNTPADMVPEQTDDLRIMEIGTDQTYWLFRLIGTSDEVDAFTSKLKIYNYGDEAAPVDIIPGEDKFTAEYQPRGLAYWEMLHTAINREVVQDRDRFFMYWLRQLGIEKGKPFNPTERQKEILIDGAETGELMAKALVYNERMEGVLRQNNWRMILGGTWGDGQKYTNRMKYWDAIDPRARYTYEAITTSPAMTMPKPGKAQLYIGKFEDEDGQRLQGGNNYVIRVEKDVPANLFWSIVVYDTDTRTIIDNREGAAGGKATAGSKTEGIRMNADGSFYVLLGPDAPPEGWEANHVQTLPGRGWFPYLRMYGAEESAFNDEYKFPTVNKVMDFSDYIE</sequence>
<dbReference type="Pfam" id="PF06742">
    <property type="entry name" value="DUF1214"/>
    <property type="match status" value="1"/>
</dbReference>
<accession>A0A0P1EAQ0</accession>